<dbReference type="SUPFAM" id="SSF52172">
    <property type="entry name" value="CheY-like"/>
    <property type="match status" value="2"/>
</dbReference>
<feature type="domain" description="PAC" evidence="10">
    <location>
        <begin position="251"/>
        <end position="303"/>
    </location>
</feature>
<dbReference type="PROSITE" id="PS50112">
    <property type="entry name" value="PAS"/>
    <property type="match status" value="3"/>
</dbReference>
<dbReference type="InterPro" id="IPR013656">
    <property type="entry name" value="PAS_4"/>
</dbReference>
<dbReference type="PROSITE" id="PS50109">
    <property type="entry name" value="HIS_KIN"/>
    <property type="match status" value="1"/>
</dbReference>
<dbReference type="InterPro" id="IPR036097">
    <property type="entry name" value="HisK_dim/P_sf"/>
</dbReference>
<dbReference type="Proteomes" id="UP001524586">
    <property type="component" value="Unassembled WGS sequence"/>
</dbReference>
<feature type="domain" description="PAC" evidence="10">
    <location>
        <begin position="371"/>
        <end position="425"/>
    </location>
</feature>
<dbReference type="CDD" id="cd16922">
    <property type="entry name" value="HATPase_EvgS-ArcB-TorS-like"/>
    <property type="match status" value="1"/>
</dbReference>
<evidence type="ECO:0000256" key="6">
    <source>
        <dbReference type="PROSITE-ProRule" id="PRU00169"/>
    </source>
</evidence>
<dbReference type="Gene3D" id="3.40.50.2300">
    <property type="match status" value="2"/>
</dbReference>
<evidence type="ECO:0000256" key="4">
    <source>
        <dbReference type="ARBA" id="ARBA00023012"/>
    </source>
</evidence>
<dbReference type="SMART" id="SM00388">
    <property type="entry name" value="HisKA"/>
    <property type="match status" value="1"/>
</dbReference>
<dbReference type="Pfam" id="PF00512">
    <property type="entry name" value="HisKA"/>
    <property type="match status" value="1"/>
</dbReference>
<dbReference type="InterPro" id="IPR003594">
    <property type="entry name" value="HATPase_dom"/>
</dbReference>
<evidence type="ECO:0000259" key="11">
    <source>
        <dbReference type="PROSITE" id="PS50894"/>
    </source>
</evidence>
<dbReference type="Pfam" id="PF08448">
    <property type="entry name" value="PAS_4"/>
    <property type="match status" value="1"/>
</dbReference>
<evidence type="ECO:0000256" key="1">
    <source>
        <dbReference type="ARBA" id="ARBA00000085"/>
    </source>
</evidence>
<dbReference type="SUPFAM" id="SSF47384">
    <property type="entry name" value="Homodimeric domain of signal transducing histidine kinase"/>
    <property type="match status" value="1"/>
</dbReference>
<dbReference type="CDD" id="cd00130">
    <property type="entry name" value="PAS"/>
    <property type="match status" value="3"/>
</dbReference>
<dbReference type="InterPro" id="IPR036641">
    <property type="entry name" value="HPT_dom_sf"/>
</dbReference>
<dbReference type="CDD" id="cd00082">
    <property type="entry name" value="HisKA"/>
    <property type="match status" value="1"/>
</dbReference>
<evidence type="ECO:0000259" key="10">
    <source>
        <dbReference type="PROSITE" id="PS50113"/>
    </source>
</evidence>
<dbReference type="InterPro" id="IPR004358">
    <property type="entry name" value="Sig_transdc_His_kin-like_C"/>
</dbReference>
<dbReference type="InterPro" id="IPR013655">
    <property type="entry name" value="PAS_fold_3"/>
</dbReference>
<evidence type="ECO:0000313" key="12">
    <source>
        <dbReference type="EMBL" id="MCQ8130023.1"/>
    </source>
</evidence>
<dbReference type="InterPro" id="IPR001610">
    <property type="entry name" value="PAC"/>
</dbReference>
<feature type="domain" description="PAS" evidence="9">
    <location>
        <begin position="300"/>
        <end position="346"/>
    </location>
</feature>
<dbReference type="CDD" id="cd17546">
    <property type="entry name" value="REC_hyHK_CKI1_RcsC-like"/>
    <property type="match status" value="1"/>
</dbReference>
<sequence>MEPQISILVIEDVQADFLWLQRHLNRHRLPATCRRVDSDAELDEALQGEWDVVLSDFNVPGMDIRQSLRRIRHRCPLLPVILVSGSVGEETAVELLRLGMNDFVLKDNLLRLVSVIRRVIDEAKERRALREAETALQASQIQALEEQRQARLAALNLMEDALAASARTEAANAALRESEQRLLMAQEGAHVGIWEWDLASNRTYWSPEYERLYGLESGGIRSYEDWRALVFPEDLPMIDAQWERIRQGRPFEVEFRIRRPDGEVRWLLSKGSAQGDETGQVIRLSGINLDITERKQQEEKLRQLAQAVEQSTGSIIITDTTGKIEYVNAAFLQNSGYPKEEVIGRNPRFLMSGKTKPDTFAALWAALQQGESWKGEFVNRRKDGSEYVDFAIITPIRQPNGCIGHYVSVQEDITEKMRVAEELNKHRHHLEELVDTRTDELRRQSHALQALIDNLPHMAWLKDSEGRFIAANRPVAELNGMRVGDLIGKTDEDLWSSEMAAKYRADDARVIESRRPLTVEEQVPTAPGSLYETFKAPIVDADGSVLGTVGFSRDIRPQRNMEAELARRAEAAEIATRAKSVFLANMSHEIRTPMNAIIGLTYLLRQDAKTSEQTSRLRKIDAAAQHLLTIINDILDLSKIEAGRMELESGDFSLAAMLDHIRSMISEQAGNKGLEVNVDYADVPIWLHGDVTRLRQAILNYASNAVKFSERGTIWLRGKLLEENQGELLIRFEVQDSGIGISEQQQASLFEAFSQADISTTRKYGGTGLGLAITKRLAVMMGGDAGVDSVVGQGSNFWFTARLKCGYGTPSTAVAANLTCADILLRQRHAGARVLLAEDNQINREVALDLLRDVGLVVDVAENGRVVLEKIASQSYDLVLMDVQMPEMDGLAAAHTLRMQPQLADLPILAMTANAFEDDRKACLQAGMNDFVPKPVVPELLYSKLLDWLPKTARISGQETVPPMTENAAEFATDVRSFEAMAGPVSVDALRALKGDVVKYRHLLRMFVDTHGEDMPRVLRLISAGEIGEAQRLIHGLKGVVGVLGIRNVLETVKALDNALRQETSANERIRLAELSGLEINRLIEAIGDMPDEAESRASGEIDPTHAKQVVDELTALLIENNARASRLARDNADMLRWLLGDGYADFARAIDIFEYESALAILREAKNYAALGD</sequence>
<feature type="domain" description="PAS" evidence="9">
    <location>
        <begin position="444"/>
        <end position="514"/>
    </location>
</feature>
<dbReference type="RefSeq" id="WP_256616450.1">
    <property type="nucleotide sequence ID" value="NZ_JANIBK010000118.1"/>
</dbReference>
<dbReference type="EC" id="2.7.13.3" evidence="2"/>
<evidence type="ECO:0000256" key="2">
    <source>
        <dbReference type="ARBA" id="ARBA00012438"/>
    </source>
</evidence>
<accession>A0ABT1U947</accession>
<dbReference type="InterPro" id="IPR005467">
    <property type="entry name" value="His_kinase_dom"/>
</dbReference>
<keyword evidence="13" id="KW-1185">Reference proteome</keyword>
<reference evidence="12 13" key="1">
    <citation type="submission" date="2022-07" db="EMBL/GenBank/DDBJ databases">
        <title>Methylomonas rivi sp. nov., Methylomonas rosea sp. nov., Methylomonas aureus sp. nov. and Methylomonas subterranea sp. nov., four novel methanotrophs isolated from a freshwater creek and the deep terrestrial subsurface.</title>
        <authorList>
            <person name="Abin C."/>
            <person name="Sankaranarayanan K."/>
            <person name="Garner C."/>
            <person name="Sindelar R."/>
            <person name="Kotary K."/>
            <person name="Garner R."/>
            <person name="Barclay S."/>
            <person name="Lawson P."/>
            <person name="Krumholz L."/>
        </authorList>
    </citation>
    <scope>NUCLEOTIDE SEQUENCE [LARGE SCALE GENOMIC DNA]</scope>
    <source>
        <strain evidence="12 13">WSC-6</strain>
    </source>
</reference>
<feature type="modified residue" description="4-aspartylphosphate" evidence="6">
    <location>
        <position position="56"/>
    </location>
</feature>
<dbReference type="Gene3D" id="1.10.287.130">
    <property type="match status" value="1"/>
</dbReference>
<gene>
    <name evidence="12" type="ORF">NP596_16310</name>
</gene>
<dbReference type="PROSITE" id="PS50113">
    <property type="entry name" value="PAC"/>
    <property type="match status" value="3"/>
</dbReference>
<dbReference type="InterPro" id="IPR001789">
    <property type="entry name" value="Sig_transdc_resp-reg_receiver"/>
</dbReference>
<evidence type="ECO:0000259" key="8">
    <source>
        <dbReference type="PROSITE" id="PS50110"/>
    </source>
</evidence>
<evidence type="ECO:0000259" key="9">
    <source>
        <dbReference type="PROSITE" id="PS50112"/>
    </source>
</evidence>
<dbReference type="Pfam" id="PF01627">
    <property type="entry name" value="Hpt"/>
    <property type="match status" value="1"/>
</dbReference>
<dbReference type="InterPro" id="IPR000014">
    <property type="entry name" value="PAS"/>
</dbReference>
<evidence type="ECO:0000256" key="5">
    <source>
        <dbReference type="PROSITE-ProRule" id="PRU00110"/>
    </source>
</evidence>
<dbReference type="Gene3D" id="3.30.565.10">
    <property type="entry name" value="Histidine kinase-like ATPase, C-terminal domain"/>
    <property type="match status" value="1"/>
</dbReference>
<dbReference type="PROSITE" id="PS50894">
    <property type="entry name" value="HPT"/>
    <property type="match status" value="1"/>
</dbReference>
<feature type="modified residue" description="4-aspartylphosphate" evidence="6">
    <location>
        <position position="882"/>
    </location>
</feature>
<dbReference type="InterPro" id="IPR000700">
    <property type="entry name" value="PAS-assoc_C"/>
</dbReference>
<dbReference type="PROSITE" id="PS50110">
    <property type="entry name" value="RESPONSE_REGULATORY"/>
    <property type="match status" value="2"/>
</dbReference>
<comment type="catalytic activity">
    <reaction evidence="1">
        <text>ATP + protein L-histidine = ADP + protein N-phospho-L-histidine.</text>
        <dbReference type="EC" id="2.7.13.3"/>
    </reaction>
</comment>
<organism evidence="12 13">
    <name type="scientific">Methylomonas rivi</name>
    <dbReference type="NCBI Taxonomy" id="2952226"/>
    <lineage>
        <taxon>Bacteria</taxon>
        <taxon>Pseudomonadati</taxon>
        <taxon>Pseudomonadota</taxon>
        <taxon>Gammaproteobacteria</taxon>
        <taxon>Methylococcales</taxon>
        <taxon>Methylococcaceae</taxon>
        <taxon>Methylomonas</taxon>
    </lineage>
</organism>
<keyword evidence="4" id="KW-0902">Two-component regulatory system</keyword>
<dbReference type="Gene3D" id="2.10.70.100">
    <property type="match status" value="1"/>
</dbReference>
<feature type="domain" description="HPt" evidence="11">
    <location>
        <begin position="996"/>
        <end position="1097"/>
    </location>
</feature>
<dbReference type="SMART" id="SM00086">
    <property type="entry name" value="PAC"/>
    <property type="match status" value="2"/>
</dbReference>
<dbReference type="PANTHER" id="PTHR45339">
    <property type="entry name" value="HYBRID SIGNAL TRANSDUCTION HISTIDINE KINASE J"/>
    <property type="match status" value="1"/>
</dbReference>
<dbReference type="EMBL" id="JANIBK010000118">
    <property type="protein sequence ID" value="MCQ8130023.1"/>
    <property type="molecule type" value="Genomic_DNA"/>
</dbReference>
<dbReference type="InterPro" id="IPR011006">
    <property type="entry name" value="CheY-like_superfamily"/>
</dbReference>
<dbReference type="InterPro" id="IPR036890">
    <property type="entry name" value="HATPase_C_sf"/>
</dbReference>
<feature type="domain" description="PAC" evidence="10">
    <location>
        <begin position="517"/>
        <end position="567"/>
    </location>
</feature>
<feature type="domain" description="PAS" evidence="9">
    <location>
        <begin position="178"/>
        <end position="249"/>
    </location>
</feature>
<dbReference type="PANTHER" id="PTHR45339:SF5">
    <property type="entry name" value="HISTIDINE KINASE"/>
    <property type="match status" value="1"/>
</dbReference>
<dbReference type="SMART" id="SM00091">
    <property type="entry name" value="PAS"/>
    <property type="match status" value="3"/>
</dbReference>
<evidence type="ECO:0000313" key="13">
    <source>
        <dbReference type="Proteomes" id="UP001524586"/>
    </source>
</evidence>
<dbReference type="CDD" id="cd00156">
    <property type="entry name" value="REC"/>
    <property type="match status" value="1"/>
</dbReference>
<dbReference type="Pfam" id="PF13426">
    <property type="entry name" value="PAS_9"/>
    <property type="match status" value="1"/>
</dbReference>
<comment type="caution">
    <text evidence="12">The sequence shown here is derived from an EMBL/GenBank/DDBJ whole genome shotgun (WGS) entry which is preliminary data.</text>
</comment>
<keyword evidence="3 6" id="KW-0597">Phosphoprotein</keyword>
<dbReference type="Pfam" id="PF00072">
    <property type="entry name" value="Response_reg"/>
    <property type="match status" value="2"/>
</dbReference>
<evidence type="ECO:0000256" key="3">
    <source>
        <dbReference type="ARBA" id="ARBA00022553"/>
    </source>
</evidence>
<dbReference type="SMART" id="SM00448">
    <property type="entry name" value="REC"/>
    <property type="match status" value="2"/>
</dbReference>
<dbReference type="Pfam" id="PF02518">
    <property type="entry name" value="HATPase_c"/>
    <property type="match status" value="1"/>
</dbReference>
<name>A0ABT1U947_9GAMM</name>
<dbReference type="SUPFAM" id="SSF55785">
    <property type="entry name" value="PYP-like sensor domain (PAS domain)"/>
    <property type="match status" value="3"/>
</dbReference>
<proteinExistence type="predicted"/>
<feature type="modified residue" description="Phosphohistidine" evidence="5">
    <location>
        <position position="1035"/>
    </location>
</feature>
<feature type="domain" description="Response regulatory" evidence="8">
    <location>
        <begin position="6"/>
        <end position="121"/>
    </location>
</feature>
<dbReference type="InterPro" id="IPR003661">
    <property type="entry name" value="HisK_dim/P_dom"/>
</dbReference>
<dbReference type="SUPFAM" id="SSF55874">
    <property type="entry name" value="ATPase domain of HSP90 chaperone/DNA topoisomerase II/histidine kinase"/>
    <property type="match status" value="1"/>
</dbReference>
<dbReference type="InterPro" id="IPR035965">
    <property type="entry name" value="PAS-like_dom_sf"/>
</dbReference>
<dbReference type="PRINTS" id="PR00344">
    <property type="entry name" value="BCTRLSENSOR"/>
</dbReference>
<dbReference type="Pfam" id="PF08447">
    <property type="entry name" value="PAS_3"/>
    <property type="match status" value="1"/>
</dbReference>
<dbReference type="NCBIfam" id="TIGR00229">
    <property type="entry name" value="sensory_box"/>
    <property type="match status" value="3"/>
</dbReference>
<feature type="domain" description="Histidine kinase" evidence="7">
    <location>
        <begin position="585"/>
        <end position="805"/>
    </location>
</feature>
<protein>
    <recommendedName>
        <fullName evidence="2">histidine kinase</fullName>
        <ecNumber evidence="2">2.7.13.3</ecNumber>
    </recommendedName>
</protein>
<dbReference type="SMART" id="SM00387">
    <property type="entry name" value="HATPase_c"/>
    <property type="match status" value="1"/>
</dbReference>
<evidence type="ECO:0000259" key="7">
    <source>
        <dbReference type="PROSITE" id="PS50109"/>
    </source>
</evidence>
<dbReference type="Gene3D" id="3.30.450.20">
    <property type="entry name" value="PAS domain"/>
    <property type="match status" value="3"/>
</dbReference>
<feature type="domain" description="Response regulatory" evidence="8">
    <location>
        <begin position="833"/>
        <end position="949"/>
    </location>
</feature>
<dbReference type="Gene3D" id="1.20.120.160">
    <property type="entry name" value="HPT domain"/>
    <property type="match status" value="1"/>
</dbReference>
<dbReference type="InterPro" id="IPR008207">
    <property type="entry name" value="Sig_transdc_His_kin_Hpt_dom"/>
</dbReference>
<dbReference type="SUPFAM" id="SSF47226">
    <property type="entry name" value="Histidine-containing phosphotransfer domain, HPT domain"/>
    <property type="match status" value="1"/>
</dbReference>